<evidence type="ECO:0000259" key="11">
    <source>
        <dbReference type="PROSITE" id="PS51385"/>
    </source>
</evidence>
<evidence type="ECO:0000256" key="8">
    <source>
        <dbReference type="ARBA" id="ARBA00023027"/>
    </source>
</evidence>
<evidence type="ECO:0000256" key="5">
    <source>
        <dbReference type="ARBA" id="ARBA00022741"/>
    </source>
</evidence>
<evidence type="ECO:0000256" key="6">
    <source>
        <dbReference type="ARBA" id="ARBA00022857"/>
    </source>
</evidence>
<keyword evidence="9 10" id="KW-0413">Isomerase</keyword>
<dbReference type="GO" id="GO:0052856">
    <property type="term" value="F:NAD(P)HX epimerase activity"/>
    <property type="evidence" value="ECO:0007669"/>
    <property type="project" value="UniProtKB-UniRule"/>
</dbReference>
<feature type="binding site" evidence="10">
    <location>
        <position position="136"/>
    </location>
    <ligand>
        <name>K(+)</name>
        <dbReference type="ChEBI" id="CHEBI:29103"/>
    </ligand>
</feature>
<dbReference type="VEuPathDB" id="FungiDB:MELLADRAFT_103562"/>
<dbReference type="GO" id="GO:0046872">
    <property type="term" value="F:metal ion binding"/>
    <property type="evidence" value="ECO:0007669"/>
    <property type="project" value="UniProtKB-KW"/>
</dbReference>
<dbReference type="FunCoup" id="F4RBR2">
    <property type="interactions" value="38"/>
</dbReference>
<dbReference type="EC" id="5.1.99.6" evidence="3 10"/>
<dbReference type="AlphaFoldDB" id="F4RBR2"/>
<evidence type="ECO:0000256" key="3">
    <source>
        <dbReference type="ARBA" id="ARBA00012228"/>
    </source>
</evidence>
<keyword evidence="13" id="KW-1185">Reference proteome</keyword>
<gene>
    <name evidence="12" type="ORF">MELLADRAFT_103562</name>
</gene>
<feature type="binding site" evidence="10">
    <location>
        <position position="171"/>
    </location>
    <ligand>
        <name>(6S)-NADPHX</name>
        <dbReference type="ChEBI" id="CHEBI:64076"/>
    </ligand>
</feature>
<dbReference type="RefSeq" id="XP_007406448.1">
    <property type="nucleotide sequence ID" value="XM_007406386.1"/>
</dbReference>
<dbReference type="Gene3D" id="3.40.50.10260">
    <property type="entry name" value="YjeF N-terminal domain"/>
    <property type="match status" value="1"/>
</dbReference>
<evidence type="ECO:0000313" key="12">
    <source>
        <dbReference type="EMBL" id="EGG10147.1"/>
    </source>
</evidence>
<comment type="catalytic activity">
    <reaction evidence="1 10">
        <text>(6R)-NADHX = (6S)-NADHX</text>
        <dbReference type="Rhea" id="RHEA:32215"/>
        <dbReference type="ChEBI" id="CHEBI:64074"/>
        <dbReference type="ChEBI" id="CHEBI:64075"/>
        <dbReference type="EC" id="5.1.99.6"/>
    </reaction>
</comment>
<comment type="similarity">
    <text evidence="10">Belongs to the NnrE/AIBP family.</text>
</comment>
<dbReference type="KEGG" id="mlr:MELLADRAFT_103562"/>
<feature type="domain" description="YjeF N-terminal" evidence="11">
    <location>
        <begin position="11"/>
        <end position="229"/>
    </location>
</feature>
<feature type="binding site" evidence="10">
    <location>
        <begin position="140"/>
        <end position="146"/>
    </location>
    <ligand>
        <name>(6S)-NADPHX</name>
        <dbReference type="ChEBI" id="CHEBI:64076"/>
    </ligand>
</feature>
<keyword evidence="8 10" id="KW-0520">NAD</keyword>
<dbReference type="InterPro" id="IPR032976">
    <property type="entry name" value="YJEFN_prot_NAXE-like"/>
</dbReference>
<dbReference type="InterPro" id="IPR036652">
    <property type="entry name" value="YjeF_N_dom_sf"/>
</dbReference>
<comment type="subcellular location">
    <subcellularLocation>
        <location evidence="10">Cytoplasm</location>
    </subcellularLocation>
    <subcellularLocation>
        <location evidence="10">Mitochondrion</location>
    </subcellularLocation>
</comment>
<dbReference type="InParanoid" id="F4RBR2"/>
<dbReference type="GO" id="GO:0000166">
    <property type="term" value="F:nucleotide binding"/>
    <property type="evidence" value="ECO:0007669"/>
    <property type="project" value="UniProtKB-KW"/>
</dbReference>
<keyword evidence="4 10" id="KW-0479">Metal-binding</keyword>
<feature type="binding site" evidence="10">
    <location>
        <position position="63"/>
    </location>
    <ligand>
        <name>K(+)</name>
        <dbReference type="ChEBI" id="CHEBI:29103"/>
    </ligand>
</feature>
<evidence type="ECO:0000256" key="9">
    <source>
        <dbReference type="ARBA" id="ARBA00023235"/>
    </source>
</evidence>
<evidence type="ECO:0000256" key="10">
    <source>
        <dbReference type="HAMAP-Rule" id="MF_03159"/>
    </source>
</evidence>
<comment type="caution">
    <text evidence="10">Lacks conserved residue(s) required for the propagation of feature annotation.</text>
</comment>
<comment type="catalytic activity">
    <reaction evidence="2 10">
        <text>(6R)-NADPHX = (6S)-NADPHX</text>
        <dbReference type="Rhea" id="RHEA:32227"/>
        <dbReference type="ChEBI" id="CHEBI:64076"/>
        <dbReference type="ChEBI" id="CHEBI:64077"/>
        <dbReference type="EC" id="5.1.99.6"/>
    </reaction>
</comment>
<keyword evidence="10" id="KW-0496">Mitochondrion</keyword>
<feature type="binding site" evidence="10">
    <location>
        <position position="174"/>
    </location>
    <ligand>
        <name>K(+)</name>
        <dbReference type="ChEBI" id="CHEBI:29103"/>
    </ligand>
</feature>
<dbReference type="STRING" id="747676.F4RBR2"/>
<dbReference type="HOGENOM" id="CLU_024853_3_0_1"/>
<evidence type="ECO:0000256" key="2">
    <source>
        <dbReference type="ARBA" id="ARBA00000909"/>
    </source>
</evidence>
<sequence length="236" mass="26663">MSITYLDQSSAQSLDVELMSPEYGYTIEQLMELAGLACAQALQSVYPPSDHPRVLVCCGPGNQGGDGLVAARHLFHFGYQVTIYYPKQTNKDLYQRLLKQCETLEIETVTFEKEFNEESKEEEFKKLMKDSNVILDAIFGFSFKGLPRSPFDFMISILKNYKPRPPIVSVDIPSGWDIELGDPNHSYFKPEVLISLTMPKLGSKTFDGIHLLGGRFLPPKLARKYRLQVPIYPGSV</sequence>
<evidence type="ECO:0000256" key="4">
    <source>
        <dbReference type="ARBA" id="ARBA00022723"/>
    </source>
</evidence>
<organism evidence="13">
    <name type="scientific">Melampsora larici-populina (strain 98AG31 / pathotype 3-4-7)</name>
    <name type="common">Poplar leaf rust fungus</name>
    <dbReference type="NCBI Taxonomy" id="747676"/>
    <lineage>
        <taxon>Eukaryota</taxon>
        <taxon>Fungi</taxon>
        <taxon>Dikarya</taxon>
        <taxon>Basidiomycota</taxon>
        <taxon>Pucciniomycotina</taxon>
        <taxon>Pucciniomycetes</taxon>
        <taxon>Pucciniales</taxon>
        <taxon>Melampsoraceae</taxon>
        <taxon>Melampsora</taxon>
    </lineage>
</organism>
<dbReference type="OrthoDB" id="10064708at2759"/>
<accession>F4RBR2</accession>
<name>F4RBR2_MELLP</name>
<evidence type="ECO:0000256" key="7">
    <source>
        <dbReference type="ARBA" id="ARBA00022958"/>
    </source>
</evidence>
<comment type="function">
    <text evidence="10">Catalyzes the epimerization of the S- and R-forms of NAD(P)HX, a damaged form of NAD(P)H that is a result of enzymatic or heat-dependent hydration. This is a prerequisite for the S-specific NAD(P)H-hydrate dehydratase to allow the repair of both epimers of NAD(P)HX.</text>
</comment>
<keyword evidence="7 10" id="KW-0630">Potassium</keyword>
<dbReference type="HAMAP" id="MF_01966">
    <property type="entry name" value="NADHX_epimerase"/>
    <property type="match status" value="1"/>
</dbReference>
<dbReference type="eggNOG" id="KOG2585">
    <property type="taxonomic scope" value="Eukaryota"/>
</dbReference>
<dbReference type="SUPFAM" id="SSF64153">
    <property type="entry name" value="YjeF N-terminal domain-like"/>
    <property type="match status" value="1"/>
</dbReference>
<dbReference type="PANTHER" id="PTHR13232">
    <property type="entry name" value="NAD(P)H-HYDRATE EPIMERASE"/>
    <property type="match status" value="1"/>
</dbReference>
<evidence type="ECO:0000256" key="1">
    <source>
        <dbReference type="ARBA" id="ARBA00000013"/>
    </source>
</evidence>
<keyword evidence="10" id="KW-0963">Cytoplasm</keyword>
<reference evidence="13" key="1">
    <citation type="journal article" date="2011" name="Proc. Natl. Acad. Sci. U.S.A.">
        <title>Obligate biotrophy features unraveled by the genomic analysis of rust fungi.</title>
        <authorList>
            <person name="Duplessis S."/>
            <person name="Cuomo C.A."/>
            <person name="Lin Y.-C."/>
            <person name="Aerts A."/>
            <person name="Tisserant E."/>
            <person name="Veneault-Fourrey C."/>
            <person name="Joly D.L."/>
            <person name="Hacquard S."/>
            <person name="Amselem J."/>
            <person name="Cantarel B.L."/>
            <person name="Chiu R."/>
            <person name="Coutinho P.M."/>
            <person name="Feau N."/>
            <person name="Field M."/>
            <person name="Frey P."/>
            <person name="Gelhaye E."/>
            <person name="Goldberg J."/>
            <person name="Grabherr M.G."/>
            <person name="Kodira C.D."/>
            <person name="Kohler A."/>
            <person name="Kuees U."/>
            <person name="Lindquist E.A."/>
            <person name="Lucas S.M."/>
            <person name="Mago R."/>
            <person name="Mauceli E."/>
            <person name="Morin E."/>
            <person name="Murat C."/>
            <person name="Pangilinan J.L."/>
            <person name="Park R."/>
            <person name="Pearson M."/>
            <person name="Quesneville H."/>
            <person name="Rouhier N."/>
            <person name="Sakthikumar S."/>
            <person name="Salamov A.A."/>
            <person name="Schmutz J."/>
            <person name="Selles B."/>
            <person name="Shapiro H."/>
            <person name="Tanguay P."/>
            <person name="Tuskan G.A."/>
            <person name="Henrissat B."/>
            <person name="Van de Peer Y."/>
            <person name="Rouze P."/>
            <person name="Ellis J.G."/>
            <person name="Dodds P.N."/>
            <person name="Schein J.E."/>
            <person name="Zhong S."/>
            <person name="Hamelin R.C."/>
            <person name="Grigoriev I.V."/>
            <person name="Szabo L.J."/>
            <person name="Martin F."/>
        </authorList>
    </citation>
    <scope>NUCLEOTIDE SEQUENCE [LARGE SCALE GENOMIC DNA]</scope>
    <source>
        <strain evidence="13">98AG31 / pathotype 3-4-7</strain>
    </source>
</reference>
<feature type="binding site" evidence="10">
    <location>
        <begin position="62"/>
        <end position="66"/>
    </location>
    <ligand>
        <name>(6S)-NADPHX</name>
        <dbReference type="ChEBI" id="CHEBI:64076"/>
    </ligand>
</feature>
<proteinExistence type="inferred from homology"/>
<dbReference type="PROSITE" id="PS51385">
    <property type="entry name" value="YJEF_N"/>
    <property type="match status" value="1"/>
</dbReference>
<protein>
    <recommendedName>
        <fullName evidence="3 10">NAD(P)H-hydrate epimerase</fullName>
        <ecNumber evidence="3 10">5.1.99.6</ecNumber>
    </recommendedName>
    <alternativeName>
        <fullName evidence="10">NAD(P)HX epimerase</fullName>
    </alternativeName>
</protein>
<dbReference type="InterPro" id="IPR004443">
    <property type="entry name" value="YjeF_N_dom"/>
</dbReference>
<dbReference type="GO" id="GO:0005739">
    <property type="term" value="C:mitochondrion"/>
    <property type="evidence" value="ECO:0007669"/>
    <property type="project" value="UniProtKB-SubCell"/>
</dbReference>
<dbReference type="PANTHER" id="PTHR13232:SF10">
    <property type="entry name" value="NAD(P)H-HYDRATE EPIMERASE"/>
    <property type="match status" value="1"/>
</dbReference>
<keyword evidence="6" id="KW-0521">NADP</keyword>
<keyword evidence="5 10" id="KW-0547">Nucleotide-binding</keyword>
<dbReference type="Proteomes" id="UP000001072">
    <property type="component" value="Unassembled WGS sequence"/>
</dbReference>
<evidence type="ECO:0000313" key="13">
    <source>
        <dbReference type="Proteomes" id="UP000001072"/>
    </source>
</evidence>
<dbReference type="GeneID" id="18922007"/>
<dbReference type="Pfam" id="PF03853">
    <property type="entry name" value="YjeF_N"/>
    <property type="match status" value="1"/>
</dbReference>
<comment type="cofactor">
    <cofactor evidence="10">
        <name>K(+)</name>
        <dbReference type="ChEBI" id="CHEBI:29103"/>
    </cofactor>
    <text evidence="10">Binds 1 potassium ion per subunit.</text>
</comment>
<dbReference type="EMBL" id="GL883095">
    <property type="protein sequence ID" value="EGG10147.1"/>
    <property type="molecule type" value="Genomic_DNA"/>
</dbReference>
<dbReference type="NCBIfam" id="TIGR00197">
    <property type="entry name" value="yjeF_nterm"/>
    <property type="match status" value="1"/>
</dbReference>